<accession>A0ACB8YGX1</accession>
<dbReference type="Proteomes" id="UP001056120">
    <property type="component" value="Linkage Group LG28"/>
</dbReference>
<keyword evidence="2" id="KW-1185">Reference proteome</keyword>
<comment type="caution">
    <text evidence="1">The sequence shown here is derived from an EMBL/GenBank/DDBJ whole genome shotgun (WGS) entry which is preliminary data.</text>
</comment>
<evidence type="ECO:0000313" key="1">
    <source>
        <dbReference type="EMBL" id="KAI3683210.1"/>
    </source>
</evidence>
<name>A0ACB8YGX1_9ASTR</name>
<evidence type="ECO:0000313" key="2">
    <source>
        <dbReference type="Proteomes" id="UP001056120"/>
    </source>
</evidence>
<gene>
    <name evidence="1" type="ORF">L1987_83710</name>
</gene>
<dbReference type="EMBL" id="CM042045">
    <property type="protein sequence ID" value="KAI3683210.1"/>
    <property type="molecule type" value="Genomic_DNA"/>
</dbReference>
<sequence length="66" mass="7614">MGRDVVRRESPDNPEERSRLWCDEESFNVLEENKGTRNIKGLVLDMKMLEIEMLCGSVELETSALN</sequence>
<proteinExistence type="predicted"/>
<protein>
    <submittedName>
        <fullName evidence="1">Uncharacterized protein</fullName>
    </submittedName>
</protein>
<organism evidence="1 2">
    <name type="scientific">Smallanthus sonchifolius</name>
    <dbReference type="NCBI Taxonomy" id="185202"/>
    <lineage>
        <taxon>Eukaryota</taxon>
        <taxon>Viridiplantae</taxon>
        <taxon>Streptophyta</taxon>
        <taxon>Embryophyta</taxon>
        <taxon>Tracheophyta</taxon>
        <taxon>Spermatophyta</taxon>
        <taxon>Magnoliopsida</taxon>
        <taxon>eudicotyledons</taxon>
        <taxon>Gunneridae</taxon>
        <taxon>Pentapetalae</taxon>
        <taxon>asterids</taxon>
        <taxon>campanulids</taxon>
        <taxon>Asterales</taxon>
        <taxon>Asteraceae</taxon>
        <taxon>Asteroideae</taxon>
        <taxon>Heliantheae alliance</taxon>
        <taxon>Millerieae</taxon>
        <taxon>Smallanthus</taxon>
    </lineage>
</organism>
<reference evidence="2" key="1">
    <citation type="journal article" date="2022" name="Mol. Ecol. Resour.">
        <title>The genomes of chicory, endive, great burdock and yacon provide insights into Asteraceae palaeo-polyploidization history and plant inulin production.</title>
        <authorList>
            <person name="Fan W."/>
            <person name="Wang S."/>
            <person name="Wang H."/>
            <person name="Wang A."/>
            <person name="Jiang F."/>
            <person name="Liu H."/>
            <person name="Zhao H."/>
            <person name="Xu D."/>
            <person name="Zhang Y."/>
        </authorList>
    </citation>
    <scope>NUCLEOTIDE SEQUENCE [LARGE SCALE GENOMIC DNA]</scope>
    <source>
        <strain evidence="2">cv. Yunnan</strain>
    </source>
</reference>
<reference evidence="1 2" key="2">
    <citation type="journal article" date="2022" name="Mol. Ecol. Resour.">
        <title>The genomes of chicory, endive, great burdock and yacon provide insights into Asteraceae paleo-polyploidization history and plant inulin production.</title>
        <authorList>
            <person name="Fan W."/>
            <person name="Wang S."/>
            <person name="Wang H."/>
            <person name="Wang A."/>
            <person name="Jiang F."/>
            <person name="Liu H."/>
            <person name="Zhao H."/>
            <person name="Xu D."/>
            <person name="Zhang Y."/>
        </authorList>
    </citation>
    <scope>NUCLEOTIDE SEQUENCE [LARGE SCALE GENOMIC DNA]</scope>
    <source>
        <strain evidence="2">cv. Yunnan</strain>
        <tissue evidence="1">Leaves</tissue>
    </source>
</reference>